<evidence type="ECO:0000256" key="1">
    <source>
        <dbReference type="SAM" id="MobiDB-lite"/>
    </source>
</evidence>
<comment type="caution">
    <text evidence="3">The sequence shown here is derived from an EMBL/GenBank/DDBJ whole genome shotgun (WGS) entry which is preliminary data.</text>
</comment>
<protein>
    <submittedName>
        <fullName evidence="3">Uncharacterized protein</fullName>
    </submittedName>
</protein>
<keyword evidence="2" id="KW-1133">Transmembrane helix</keyword>
<sequence length="230" mass="24249">MARHCLRSGAGGDRKHPETPSTATATRGHRPHCRGLEHVRWRSQWGLLPRSGLRARGRRLFGNAAVVLMLRIVVFFLEQVLSEAFPQIIVGRIGRNYVEAVCGQVIGEWWGMLKAKHGGGVQLVVVEVVLLLALKGEGVVESMRGGFGRRGGEGGAAAAEGDVEGGVVGWDGAGTGGGKDGRLSLLEQPLYGLAIGLVAKFTGELEDSGGARGRHADAPAPAFYLGVTVL</sequence>
<feature type="transmembrane region" description="Helical" evidence="2">
    <location>
        <begin position="60"/>
        <end position="77"/>
    </location>
</feature>
<dbReference type="EMBL" id="JADCNM010000008">
    <property type="protein sequence ID" value="KAG0470974.1"/>
    <property type="molecule type" value="Genomic_DNA"/>
</dbReference>
<keyword evidence="2" id="KW-0472">Membrane</keyword>
<organism evidence="3 4">
    <name type="scientific">Vanilla planifolia</name>
    <name type="common">Vanilla</name>
    <dbReference type="NCBI Taxonomy" id="51239"/>
    <lineage>
        <taxon>Eukaryota</taxon>
        <taxon>Viridiplantae</taxon>
        <taxon>Streptophyta</taxon>
        <taxon>Embryophyta</taxon>
        <taxon>Tracheophyta</taxon>
        <taxon>Spermatophyta</taxon>
        <taxon>Magnoliopsida</taxon>
        <taxon>Liliopsida</taxon>
        <taxon>Asparagales</taxon>
        <taxon>Orchidaceae</taxon>
        <taxon>Vanilloideae</taxon>
        <taxon>Vanilleae</taxon>
        <taxon>Vanilla</taxon>
    </lineage>
</organism>
<name>A0A835QEG1_VANPL</name>
<proteinExistence type="predicted"/>
<evidence type="ECO:0000256" key="2">
    <source>
        <dbReference type="SAM" id="Phobius"/>
    </source>
</evidence>
<dbReference type="Proteomes" id="UP000639772">
    <property type="component" value="Unassembled WGS sequence"/>
</dbReference>
<dbReference type="AlphaFoldDB" id="A0A835QEG1"/>
<keyword evidence="2" id="KW-0812">Transmembrane</keyword>
<gene>
    <name evidence="3" type="ORF">HPP92_015520</name>
</gene>
<dbReference type="OrthoDB" id="1751804at2759"/>
<evidence type="ECO:0000313" key="3">
    <source>
        <dbReference type="EMBL" id="KAG0470974.1"/>
    </source>
</evidence>
<accession>A0A835QEG1</accession>
<feature type="region of interest" description="Disordered" evidence="1">
    <location>
        <begin position="1"/>
        <end position="30"/>
    </location>
</feature>
<reference evidence="3 4" key="1">
    <citation type="journal article" date="2020" name="Nat. Food">
        <title>A phased Vanilla planifolia genome enables genetic improvement of flavour and production.</title>
        <authorList>
            <person name="Hasing T."/>
            <person name="Tang H."/>
            <person name="Brym M."/>
            <person name="Khazi F."/>
            <person name="Huang T."/>
            <person name="Chambers A.H."/>
        </authorList>
    </citation>
    <scope>NUCLEOTIDE SEQUENCE [LARGE SCALE GENOMIC DNA]</scope>
    <source>
        <tissue evidence="3">Leaf</tissue>
    </source>
</reference>
<evidence type="ECO:0000313" key="4">
    <source>
        <dbReference type="Proteomes" id="UP000639772"/>
    </source>
</evidence>